<dbReference type="SUPFAM" id="SSF52540">
    <property type="entry name" value="P-loop containing nucleoside triphosphate hydrolases"/>
    <property type="match status" value="1"/>
</dbReference>
<evidence type="ECO:0000256" key="9">
    <source>
        <dbReference type="ARBA" id="ARBA00023118"/>
    </source>
</evidence>
<evidence type="ECO:0000259" key="12">
    <source>
        <dbReference type="PROSITE" id="PS51194"/>
    </source>
</evidence>
<dbReference type="GO" id="GO:0051607">
    <property type="term" value="P:defense response to virus"/>
    <property type="evidence" value="ECO:0007669"/>
    <property type="project" value="UniProtKB-KW"/>
</dbReference>
<dbReference type="EMBL" id="CP000860">
    <property type="protein sequence ID" value="ACA60309.1"/>
    <property type="molecule type" value="Genomic_DNA"/>
</dbReference>
<gene>
    <name evidence="14" type="ordered locus">Daud_1813</name>
</gene>
<comment type="similarity">
    <text evidence="2">In the central section; belongs to the CRISPR-associated helicase Cas3 family.</text>
</comment>
<dbReference type="InterPro" id="IPR054712">
    <property type="entry name" value="Cas3-like_dom"/>
</dbReference>
<dbReference type="InterPro" id="IPR038257">
    <property type="entry name" value="CRISPR-assoc_Cas3_HD_sf"/>
</dbReference>
<evidence type="ECO:0000256" key="1">
    <source>
        <dbReference type="ARBA" id="ARBA00006847"/>
    </source>
</evidence>
<dbReference type="GO" id="GO:0005524">
    <property type="term" value="F:ATP binding"/>
    <property type="evidence" value="ECO:0007669"/>
    <property type="project" value="UniProtKB-KW"/>
</dbReference>
<dbReference type="SMART" id="SM00487">
    <property type="entry name" value="DEXDc"/>
    <property type="match status" value="1"/>
</dbReference>
<evidence type="ECO:0000256" key="3">
    <source>
        <dbReference type="ARBA" id="ARBA00022722"/>
    </source>
</evidence>
<evidence type="ECO:0000256" key="10">
    <source>
        <dbReference type="ARBA" id="ARBA00038437"/>
    </source>
</evidence>
<dbReference type="InterPro" id="IPR027417">
    <property type="entry name" value="P-loop_NTPase"/>
</dbReference>
<dbReference type="Pfam" id="PF18019">
    <property type="entry name" value="Cas3_HD"/>
    <property type="match status" value="1"/>
</dbReference>
<feature type="domain" description="Helicase ATP-binding" evidence="11">
    <location>
        <begin position="240"/>
        <end position="415"/>
    </location>
</feature>
<reference evidence="14 15" key="2">
    <citation type="journal article" date="2008" name="Science">
        <title>Environmental genomics reveals a single-species ecosystem deep within Earth.</title>
        <authorList>
            <person name="Chivian D."/>
            <person name="Brodie E.L."/>
            <person name="Alm E.J."/>
            <person name="Culley D.E."/>
            <person name="Dehal P.S."/>
            <person name="Desantis T.Z."/>
            <person name="Gihring T.M."/>
            <person name="Lapidus A."/>
            <person name="Lin L.H."/>
            <person name="Lowry S.R."/>
            <person name="Moser D.P."/>
            <person name="Richardson P.M."/>
            <person name="Southam G."/>
            <person name="Wanger G."/>
            <person name="Pratt L.M."/>
            <person name="Andersen G.L."/>
            <person name="Hazen T.C."/>
            <person name="Brockman F.J."/>
            <person name="Arkin A.P."/>
            <person name="Onstott T.C."/>
        </authorList>
    </citation>
    <scope>NUCLEOTIDE SEQUENCE [LARGE SCALE GENOMIC DNA]</scope>
    <source>
        <strain evidence="14 15">MP104C</strain>
    </source>
</reference>
<dbReference type="Pfam" id="PF22590">
    <property type="entry name" value="Cas3-like_C_2"/>
    <property type="match status" value="1"/>
</dbReference>
<dbReference type="InterPro" id="IPR011545">
    <property type="entry name" value="DEAD/DEAH_box_helicase_dom"/>
</dbReference>
<evidence type="ECO:0000256" key="2">
    <source>
        <dbReference type="ARBA" id="ARBA00009046"/>
    </source>
</evidence>
<keyword evidence="8" id="KW-0067">ATP-binding</keyword>
<protein>
    <submittedName>
        <fullName evidence="14">Metal dependent phosphohydrolase</fullName>
    </submittedName>
</protein>
<comment type="similarity">
    <text evidence="1">In the N-terminal section; belongs to the CRISPR-associated nuclease Cas3-HD family.</text>
</comment>
<keyword evidence="3" id="KW-0540">Nuclease</keyword>
<dbReference type="NCBIfam" id="TIGR01587">
    <property type="entry name" value="cas3_core"/>
    <property type="match status" value="1"/>
</dbReference>
<evidence type="ECO:0000256" key="4">
    <source>
        <dbReference type="ARBA" id="ARBA00022723"/>
    </source>
</evidence>
<dbReference type="eggNOG" id="COG1203">
    <property type="taxonomic scope" value="Bacteria"/>
</dbReference>
<dbReference type="InterPro" id="IPR006483">
    <property type="entry name" value="CRISPR-assoc_Cas3_HD"/>
</dbReference>
<dbReference type="KEGG" id="dau:Daud_1813"/>
<dbReference type="GO" id="GO:0046872">
    <property type="term" value="F:metal ion binding"/>
    <property type="evidence" value="ECO:0007669"/>
    <property type="project" value="UniProtKB-KW"/>
</dbReference>
<dbReference type="Proteomes" id="UP000008544">
    <property type="component" value="Chromosome"/>
</dbReference>
<comment type="similarity">
    <text evidence="10">Belongs to the DEAD box helicase family.</text>
</comment>
<dbReference type="PROSITE" id="PS51194">
    <property type="entry name" value="HELICASE_CTER"/>
    <property type="match status" value="1"/>
</dbReference>
<organism evidence="14 15">
    <name type="scientific">Desulforudis audaxviator (strain MP104C)</name>
    <dbReference type="NCBI Taxonomy" id="477974"/>
    <lineage>
        <taxon>Bacteria</taxon>
        <taxon>Bacillati</taxon>
        <taxon>Bacillota</taxon>
        <taxon>Clostridia</taxon>
        <taxon>Thermoanaerobacterales</taxon>
        <taxon>Candidatus Desulforudaceae</taxon>
        <taxon>Candidatus Desulforudis</taxon>
    </lineage>
</organism>
<keyword evidence="7" id="KW-0347">Helicase</keyword>
<dbReference type="NCBIfam" id="TIGR01596">
    <property type="entry name" value="cas3_HD"/>
    <property type="match status" value="1"/>
</dbReference>
<dbReference type="PANTHER" id="PTHR47959">
    <property type="entry name" value="ATP-DEPENDENT RNA HELICASE RHLE-RELATED"/>
    <property type="match status" value="1"/>
</dbReference>
<keyword evidence="6 14" id="KW-0378">Hydrolase</keyword>
<dbReference type="RefSeq" id="WP_012302885.1">
    <property type="nucleotide sequence ID" value="NC_010424.1"/>
</dbReference>
<evidence type="ECO:0000256" key="8">
    <source>
        <dbReference type="ARBA" id="ARBA00022840"/>
    </source>
</evidence>
<dbReference type="InterPro" id="IPR006474">
    <property type="entry name" value="Helicase_Cas3_CRISPR-ass_core"/>
</dbReference>
<keyword evidence="4" id="KW-0479">Metal-binding</keyword>
<evidence type="ECO:0000256" key="7">
    <source>
        <dbReference type="ARBA" id="ARBA00022806"/>
    </source>
</evidence>
<dbReference type="Gene3D" id="3.40.50.300">
    <property type="entry name" value="P-loop containing nucleotide triphosphate hydrolases"/>
    <property type="match status" value="2"/>
</dbReference>
<dbReference type="Gene3D" id="1.10.3210.30">
    <property type="match status" value="1"/>
</dbReference>
<dbReference type="GO" id="GO:0003676">
    <property type="term" value="F:nucleic acid binding"/>
    <property type="evidence" value="ECO:0007669"/>
    <property type="project" value="InterPro"/>
</dbReference>
<evidence type="ECO:0000256" key="6">
    <source>
        <dbReference type="ARBA" id="ARBA00022801"/>
    </source>
</evidence>
<dbReference type="GO" id="GO:0016787">
    <property type="term" value="F:hydrolase activity"/>
    <property type="evidence" value="ECO:0007669"/>
    <property type="project" value="UniProtKB-KW"/>
</dbReference>
<dbReference type="GO" id="GO:0005829">
    <property type="term" value="C:cytosol"/>
    <property type="evidence" value="ECO:0007669"/>
    <property type="project" value="TreeGrafter"/>
</dbReference>
<evidence type="ECO:0000259" key="13">
    <source>
        <dbReference type="PROSITE" id="PS51643"/>
    </source>
</evidence>
<dbReference type="HOGENOM" id="CLU_009347_0_0_9"/>
<name>B1I5P0_DESAP</name>
<evidence type="ECO:0000256" key="5">
    <source>
        <dbReference type="ARBA" id="ARBA00022741"/>
    </source>
</evidence>
<dbReference type="GO" id="GO:0003724">
    <property type="term" value="F:RNA helicase activity"/>
    <property type="evidence" value="ECO:0007669"/>
    <property type="project" value="TreeGrafter"/>
</dbReference>
<sequence length="729" mass="81876">MDELVLLGKPDVPLLAHLKEVTEQGKILARHLGLPPALEKRALLACAFHDVGKATRSFQDYMRGKRGKGYPHALASLPFALAAELYTLQASPLAAAAVLSHHSPLGPEVYRGYRAPDYVDEKNLAAFLEDVVAFLQGLGWEGNLPAVEKLLKLATSDGTPATLLDNSRFRFGEELISLRGLFKELPPIDFADIKAVLQLADWVASSGKAQAGDLFLHQGRKLVLTSIKEKSIQLRPFQKKAGEMKRERLWLRAPTGTGKTEALLLWAGDTERLLYLLPTQATANAMWKRLKKIYGEENVGLAHGRAGYILRKELEEDPLDVRLWASVFARPVVVGTLDQYLMAHLQGRHWEIRRSLARRATVVLDEIHSYDPYTLGLLQEALAQEPPARLALASATLPEFLPELLGQGPLLEAEEPLWQRKRHELRLFVEPVASALEEALSFVRQGKTVLVIANTVKQAQEIYQALQEDGDYQVHLLHSRFAFRDRWKKEEQLGKTIPGTILVATQIVEVSLDISYDVLFTEVAPIDALVQRLGRVNRRGITPEGTTAPPAPAFIFLEWDKGSEKIYGQEILTWSRDILNDMPQHPTDGEWVQATNRLYEVQASSPSYQEDLREGQQTLREVQRISGCYTIDLSDEEMQKKFTTRKGQLSVEVLPQALKDEAFALRERGEHWRLVELLVPVPVYWLPAFSHWFSPLSDLGVFLTDLPYSEEMGLMPPGEGEAPPGMEIY</sequence>
<dbReference type="SMART" id="SM00490">
    <property type="entry name" value="HELICc"/>
    <property type="match status" value="1"/>
</dbReference>
<feature type="domain" description="HD Cas3-type" evidence="13">
    <location>
        <begin position="7"/>
        <end position="203"/>
    </location>
</feature>
<feature type="domain" description="Helicase C-terminal" evidence="12">
    <location>
        <begin position="435"/>
        <end position="590"/>
    </location>
</feature>
<dbReference type="eggNOG" id="COG2254">
    <property type="taxonomic scope" value="Bacteria"/>
</dbReference>
<dbReference type="InterPro" id="IPR014001">
    <property type="entry name" value="Helicase_ATP-bd"/>
</dbReference>
<dbReference type="OrthoDB" id="9810236at2"/>
<keyword evidence="5" id="KW-0547">Nucleotide-binding</keyword>
<dbReference type="STRING" id="477974.Daud_1813"/>
<dbReference type="InterPro" id="IPR050079">
    <property type="entry name" value="DEAD_box_RNA_helicase"/>
</dbReference>
<dbReference type="CDD" id="cd09641">
    <property type="entry name" value="Cas3''_I"/>
    <property type="match status" value="1"/>
</dbReference>
<dbReference type="AlphaFoldDB" id="B1I5P0"/>
<evidence type="ECO:0000313" key="14">
    <source>
        <dbReference type="EMBL" id="ACA60309.1"/>
    </source>
</evidence>
<dbReference type="GO" id="GO:0004518">
    <property type="term" value="F:nuclease activity"/>
    <property type="evidence" value="ECO:0007669"/>
    <property type="project" value="UniProtKB-KW"/>
</dbReference>
<keyword evidence="15" id="KW-1185">Reference proteome</keyword>
<accession>B1I5P0</accession>
<dbReference type="SUPFAM" id="SSF109604">
    <property type="entry name" value="HD-domain/PDEase-like"/>
    <property type="match status" value="1"/>
</dbReference>
<dbReference type="PROSITE" id="PS51643">
    <property type="entry name" value="HD_CAS3"/>
    <property type="match status" value="1"/>
</dbReference>
<proteinExistence type="inferred from homology"/>
<evidence type="ECO:0000259" key="11">
    <source>
        <dbReference type="PROSITE" id="PS51192"/>
    </source>
</evidence>
<keyword evidence="9" id="KW-0051">Antiviral defense</keyword>
<dbReference type="PANTHER" id="PTHR47959:SF16">
    <property type="entry name" value="CRISPR-ASSOCIATED NUCLEASE_HELICASE CAS3-RELATED"/>
    <property type="match status" value="1"/>
</dbReference>
<evidence type="ECO:0000313" key="15">
    <source>
        <dbReference type="Proteomes" id="UP000008544"/>
    </source>
</evidence>
<reference evidence="15" key="1">
    <citation type="submission" date="2007-10" db="EMBL/GenBank/DDBJ databases">
        <title>Complete sequence of chromosome of Desulforudis audaxviator MP104C.</title>
        <authorList>
            <person name="Copeland A."/>
            <person name="Lucas S."/>
            <person name="Lapidus A."/>
            <person name="Barry K."/>
            <person name="Glavina del Rio T."/>
            <person name="Dalin E."/>
            <person name="Tice H."/>
            <person name="Bruce D."/>
            <person name="Pitluck S."/>
            <person name="Lowry S.R."/>
            <person name="Larimer F."/>
            <person name="Land M.L."/>
            <person name="Hauser L."/>
            <person name="Kyrpides N."/>
            <person name="Ivanova N.N."/>
            <person name="Richardson P."/>
        </authorList>
    </citation>
    <scope>NUCLEOTIDE SEQUENCE [LARGE SCALE GENOMIC DNA]</scope>
    <source>
        <strain evidence="15">MP104C</strain>
    </source>
</reference>
<dbReference type="InterPro" id="IPR001650">
    <property type="entry name" value="Helicase_C-like"/>
</dbReference>
<dbReference type="PROSITE" id="PS51192">
    <property type="entry name" value="HELICASE_ATP_BIND_1"/>
    <property type="match status" value="1"/>
</dbReference>
<dbReference type="Pfam" id="PF00270">
    <property type="entry name" value="DEAD"/>
    <property type="match status" value="1"/>
</dbReference>